<dbReference type="GO" id="GO:0003700">
    <property type="term" value="F:DNA-binding transcription factor activity"/>
    <property type="evidence" value="ECO:0007669"/>
    <property type="project" value="InterPro"/>
</dbReference>
<evidence type="ECO:0000313" key="6">
    <source>
        <dbReference type="EMBL" id="QHQ60626.1"/>
    </source>
</evidence>
<dbReference type="PANTHER" id="PTHR43280">
    <property type="entry name" value="ARAC-FAMILY TRANSCRIPTIONAL REGULATOR"/>
    <property type="match status" value="1"/>
</dbReference>
<dbReference type="PANTHER" id="PTHR43280:SF2">
    <property type="entry name" value="HTH-TYPE TRANSCRIPTIONAL REGULATOR EXSA"/>
    <property type="match status" value="1"/>
</dbReference>
<evidence type="ECO:0000256" key="4">
    <source>
        <dbReference type="SAM" id="Phobius"/>
    </source>
</evidence>
<dbReference type="EMBL" id="CP048000">
    <property type="protein sequence ID" value="QHQ60626.1"/>
    <property type="molecule type" value="Genomic_DNA"/>
</dbReference>
<dbReference type="InterPro" id="IPR018060">
    <property type="entry name" value="HTH_AraC"/>
</dbReference>
<dbReference type="InterPro" id="IPR009057">
    <property type="entry name" value="Homeodomain-like_sf"/>
</dbReference>
<evidence type="ECO:0000256" key="2">
    <source>
        <dbReference type="ARBA" id="ARBA00023125"/>
    </source>
</evidence>
<keyword evidence="3" id="KW-0804">Transcription</keyword>
<dbReference type="Proteomes" id="UP000464314">
    <property type="component" value="Chromosome"/>
</dbReference>
<keyword evidence="7" id="KW-1185">Reference proteome</keyword>
<dbReference type="AlphaFoldDB" id="A0A6P1TL41"/>
<dbReference type="PROSITE" id="PS01124">
    <property type="entry name" value="HTH_ARAC_FAMILY_2"/>
    <property type="match status" value="1"/>
</dbReference>
<dbReference type="KEGG" id="anr:Ana3638_07450"/>
<dbReference type="Gene3D" id="1.10.10.60">
    <property type="entry name" value="Homeodomain-like"/>
    <property type="match status" value="2"/>
</dbReference>
<feature type="domain" description="HTH araC/xylS-type" evidence="5">
    <location>
        <begin position="658"/>
        <end position="756"/>
    </location>
</feature>
<proteinExistence type="predicted"/>
<evidence type="ECO:0000256" key="3">
    <source>
        <dbReference type="ARBA" id="ARBA00023163"/>
    </source>
</evidence>
<keyword evidence="4" id="KW-1133">Transmembrane helix</keyword>
<name>A0A6P1TL41_9FIRM</name>
<reference evidence="6 7" key="1">
    <citation type="submission" date="2020-01" db="EMBL/GenBank/DDBJ databases">
        <title>Genome analysis of Anaerocolumna sp. CBA3638.</title>
        <authorList>
            <person name="Kim J."/>
            <person name="Roh S.W."/>
        </authorList>
    </citation>
    <scope>NUCLEOTIDE SEQUENCE [LARGE SCALE GENOMIC DNA]</scope>
    <source>
        <strain evidence="6 7">CBA3638</strain>
    </source>
</reference>
<feature type="transmembrane region" description="Helical" evidence="4">
    <location>
        <begin position="12"/>
        <end position="35"/>
    </location>
</feature>
<keyword evidence="4" id="KW-0472">Membrane</keyword>
<protein>
    <submittedName>
        <fullName evidence="6">Helix-turn-helix domain-containing protein</fullName>
    </submittedName>
</protein>
<evidence type="ECO:0000256" key="1">
    <source>
        <dbReference type="ARBA" id="ARBA00023015"/>
    </source>
</evidence>
<dbReference type="SMART" id="SM00342">
    <property type="entry name" value="HTH_ARAC"/>
    <property type="match status" value="1"/>
</dbReference>
<sequence>MKSKIKTLLIKWFLSYLFILVIPIILSIGIYMYSLQITKTQSNKMNDALMGSVKVEIDNHINEIKKLFTRIALDKDAQSATIIKDYVTSKDQILLYHLVNTLKNLNMTDDFIEDIFIYFNNTGTVSSIKGNMSGELFYHLFYENKEYDFVKFKELMSEKFVQDIIPVHKLNGENVLLFAMTTLETPGGLDSGTIVITVNERKLQKIVDNMKWDDSLRILVLNSNNEIINSNKNMDLDKDLNYKNLTDGKHFYKDIKDKSYVISIEKSDAVDWKYVCLTPNSLIEKSAKSIRYFSLIGLFICIFVGSYFSYFLAKTNYNPLKGILDLFKGQDNRTMDEEKNEYQWLMEEAKYIFKERKDTRLILSNNKKILKDYYIFRLLEYPFNKQNGMEEFQKFNLKLNSDYNIAVLFAIIPSVKNQTSTDSYEESLDLYKFIITNIFTEVASDHFNLEVTSIGDRVAVIVNLPEDSLDLLDILKEVIYFVQQEIIESFGVHTVALAGDVQYGLEGIHASYVAANEAAEYIRLLETDIIMYDEIKNLQTNYQYPMEMEQKVINAIKVGDGEAAKEYIFKVLDVNYGTNNISIDIRRCLIFDMMGTLMKGADISGCGNVLANLDISRKLSAKLPLMDIKIRFEEIVDLLCGEIVKKQSVNESNKQLSKKIMEYIMENYQNPDLNISLTGLHFDITPAYISTLFKKQTGDSLLEYINAVRIKEAQKLLEQGCSVVETSQKVGFRNSGAFIRVFKKQTGITPGQMRKAL</sequence>
<keyword evidence="2" id="KW-0238">DNA-binding</keyword>
<keyword evidence="4" id="KW-0812">Transmembrane</keyword>
<evidence type="ECO:0000259" key="5">
    <source>
        <dbReference type="PROSITE" id="PS01124"/>
    </source>
</evidence>
<dbReference type="GO" id="GO:0043565">
    <property type="term" value="F:sequence-specific DNA binding"/>
    <property type="evidence" value="ECO:0007669"/>
    <property type="project" value="InterPro"/>
</dbReference>
<keyword evidence="1" id="KW-0805">Transcription regulation</keyword>
<dbReference type="SUPFAM" id="SSF46689">
    <property type="entry name" value="Homeodomain-like"/>
    <property type="match status" value="1"/>
</dbReference>
<dbReference type="InterPro" id="IPR018062">
    <property type="entry name" value="HTH_AraC-typ_CS"/>
</dbReference>
<dbReference type="Pfam" id="PF12833">
    <property type="entry name" value="HTH_18"/>
    <property type="match status" value="1"/>
</dbReference>
<organism evidence="6 7">
    <name type="scientific">Anaerocolumna sedimenticola</name>
    <dbReference type="NCBI Taxonomy" id="2696063"/>
    <lineage>
        <taxon>Bacteria</taxon>
        <taxon>Bacillati</taxon>
        <taxon>Bacillota</taxon>
        <taxon>Clostridia</taxon>
        <taxon>Lachnospirales</taxon>
        <taxon>Lachnospiraceae</taxon>
        <taxon>Anaerocolumna</taxon>
    </lineage>
</organism>
<gene>
    <name evidence="6" type="ORF">Ana3638_07450</name>
</gene>
<evidence type="ECO:0000313" key="7">
    <source>
        <dbReference type="Proteomes" id="UP000464314"/>
    </source>
</evidence>
<dbReference type="PROSITE" id="PS00041">
    <property type="entry name" value="HTH_ARAC_FAMILY_1"/>
    <property type="match status" value="1"/>
</dbReference>
<feature type="transmembrane region" description="Helical" evidence="4">
    <location>
        <begin position="292"/>
        <end position="313"/>
    </location>
</feature>
<dbReference type="RefSeq" id="WP_161837460.1">
    <property type="nucleotide sequence ID" value="NZ_CP048000.1"/>
</dbReference>
<accession>A0A6P1TL41</accession>